<reference evidence="1" key="1">
    <citation type="submission" date="2014-11" db="EMBL/GenBank/DDBJ databases">
        <authorList>
            <person name="Amaro Gonzalez C."/>
        </authorList>
    </citation>
    <scope>NUCLEOTIDE SEQUENCE</scope>
</reference>
<name>A0A0E9UHK8_ANGAN</name>
<sequence>MAKLNEHVDSPRPGFGLVWSLLPSLWWETKPVYGSLF</sequence>
<accession>A0A0E9UHK8</accession>
<dbReference type="EMBL" id="GBXM01044104">
    <property type="protein sequence ID" value="JAH64473.1"/>
    <property type="molecule type" value="Transcribed_RNA"/>
</dbReference>
<protein>
    <submittedName>
        <fullName evidence="1">Uncharacterized protein</fullName>
    </submittedName>
</protein>
<proteinExistence type="predicted"/>
<organism evidence="1">
    <name type="scientific">Anguilla anguilla</name>
    <name type="common">European freshwater eel</name>
    <name type="synonym">Muraena anguilla</name>
    <dbReference type="NCBI Taxonomy" id="7936"/>
    <lineage>
        <taxon>Eukaryota</taxon>
        <taxon>Metazoa</taxon>
        <taxon>Chordata</taxon>
        <taxon>Craniata</taxon>
        <taxon>Vertebrata</taxon>
        <taxon>Euteleostomi</taxon>
        <taxon>Actinopterygii</taxon>
        <taxon>Neopterygii</taxon>
        <taxon>Teleostei</taxon>
        <taxon>Anguilliformes</taxon>
        <taxon>Anguillidae</taxon>
        <taxon>Anguilla</taxon>
    </lineage>
</organism>
<reference evidence="1" key="2">
    <citation type="journal article" date="2015" name="Fish Shellfish Immunol.">
        <title>Early steps in the European eel (Anguilla anguilla)-Vibrio vulnificus interaction in the gills: Role of the RtxA13 toxin.</title>
        <authorList>
            <person name="Callol A."/>
            <person name="Pajuelo D."/>
            <person name="Ebbesson L."/>
            <person name="Teles M."/>
            <person name="MacKenzie S."/>
            <person name="Amaro C."/>
        </authorList>
    </citation>
    <scope>NUCLEOTIDE SEQUENCE</scope>
</reference>
<dbReference type="AlphaFoldDB" id="A0A0E9UHK8"/>
<evidence type="ECO:0000313" key="1">
    <source>
        <dbReference type="EMBL" id="JAH64473.1"/>
    </source>
</evidence>